<sequence length="315" mass="36123">MLAFLSEMGCYLCIVACFICVGVVGYVILQLQNMKKIYIQNEKILQLLSDQHTSLPVEKVEEKEVDPEESNIESAANTTMIQIHEQGQQFLESEDESERSSEYQIPDYEDSEDESEYNFKRNSSFSLNNGAGTGSSGYNTEHEIDLDWEYFKIMKAPRGPVPHDQILLCFTCNITGFYLKAVVDKDHTAVWILSYEKNIVEEWEWSETTCLTCIEKVRRVLADGECPTPFAIDLENNGEEELTMEQTTICQKSASEVAKTEHVDVEDIKYLPSDGEQEDVIEKPIATFPLWDDFEYSSLDHLEYDDEPIIFLGNY</sequence>
<dbReference type="RefSeq" id="XP_003114779.2">
    <property type="nucleotide sequence ID" value="XM_003114731.2"/>
</dbReference>
<keyword evidence="2" id="KW-0812">Transmembrane</keyword>
<proteinExistence type="predicted"/>
<evidence type="ECO:0000256" key="2">
    <source>
        <dbReference type="SAM" id="Phobius"/>
    </source>
</evidence>
<dbReference type="GeneID" id="9815632"/>
<dbReference type="OrthoDB" id="5873435at2759"/>
<dbReference type="eggNOG" id="ENOG502RFY9">
    <property type="taxonomic scope" value="Eukaryota"/>
</dbReference>
<dbReference type="CTD" id="9815632"/>
<dbReference type="KEGG" id="crq:GCK72_001968"/>
<dbReference type="InParanoid" id="E3LMI5"/>
<feature type="region of interest" description="Disordered" evidence="1">
    <location>
        <begin position="87"/>
        <end position="115"/>
    </location>
</feature>
<keyword evidence="2" id="KW-0472">Membrane</keyword>
<dbReference type="OMA" id="IVEEWEW"/>
<protein>
    <submittedName>
        <fullName evidence="3">Uncharacterized protein</fullName>
    </submittedName>
</protein>
<feature type="transmembrane region" description="Helical" evidence="2">
    <location>
        <begin position="6"/>
        <end position="29"/>
    </location>
</feature>
<reference evidence="3" key="1">
    <citation type="submission" date="2007-07" db="EMBL/GenBank/DDBJ databases">
        <title>PCAP assembly of the Caenorhabditis remanei genome.</title>
        <authorList>
            <consortium name="The Caenorhabditis remanei Sequencing Consortium"/>
            <person name="Wilson R.K."/>
        </authorList>
    </citation>
    <scope>NUCLEOTIDE SEQUENCE [LARGE SCALE GENOMIC DNA]</scope>
    <source>
        <strain evidence="3">PB4641</strain>
    </source>
</reference>
<name>E3LMI5_CAERE</name>
<organism evidence="4">
    <name type="scientific">Caenorhabditis remanei</name>
    <name type="common">Caenorhabditis vulgaris</name>
    <dbReference type="NCBI Taxonomy" id="31234"/>
    <lineage>
        <taxon>Eukaryota</taxon>
        <taxon>Metazoa</taxon>
        <taxon>Ecdysozoa</taxon>
        <taxon>Nematoda</taxon>
        <taxon>Chromadorea</taxon>
        <taxon>Rhabditida</taxon>
        <taxon>Rhabditina</taxon>
        <taxon>Rhabditomorpha</taxon>
        <taxon>Rhabditoidea</taxon>
        <taxon>Rhabditidae</taxon>
        <taxon>Peloderinae</taxon>
        <taxon>Caenorhabditis</taxon>
    </lineage>
</organism>
<dbReference type="HOGENOM" id="CLU_883495_0_0_1"/>
<dbReference type="AlphaFoldDB" id="E3LMI5"/>
<gene>
    <name evidence="3" type="ORF">CRE_28453</name>
</gene>
<evidence type="ECO:0000313" key="4">
    <source>
        <dbReference type="Proteomes" id="UP000008281"/>
    </source>
</evidence>
<keyword evidence="2" id="KW-1133">Transmembrane helix</keyword>
<accession>E3LMI5</accession>
<dbReference type="FunCoup" id="E3LMI5">
    <property type="interactions" value="1763"/>
</dbReference>
<evidence type="ECO:0000313" key="3">
    <source>
        <dbReference type="EMBL" id="EFP02914.1"/>
    </source>
</evidence>
<evidence type="ECO:0000256" key="1">
    <source>
        <dbReference type="SAM" id="MobiDB-lite"/>
    </source>
</evidence>
<dbReference type="Proteomes" id="UP000008281">
    <property type="component" value="Unassembled WGS sequence"/>
</dbReference>
<keyword evidence="4" id="KW-1185">Reference proteome</keyword>
<dbReference type="EMBL" id="DS268411">
    <property type="protein sequence ID" value="EFP02914.1"/>
    <property type="molecule type" value="Genomic_DNA"/>
</dbReference>